<evidence type="ECO:0000256" key="3">
    <source>
        <dbReference type="ARBA" id="ARBA00022840"/>
    </source>
</evidence>
<dbReference type="Pfam" id="PF00929">
    <property type="entry name" value="RNase_T"/>
    <property type="match status" value="1"/>
</dbReference>
<feature type="domain" description="Helicase ATP-binding" evidence="6">
    <location>
        <begin position="246"/>
        <end position="524"/>
    </location>
</feature>
<dbReference type="GO" id="GO:0004527">
    <property type="term" value="F:exonuclease activity"/>
    <property type="evidence" value="ECO:0007669"/>
    <property type="project" value="UniProtKB-ARBA"/>
</dbReference>
<keyword evidence="2" id="KW-0378">Hydrolase</keyword>
<dbReference type="SUPFAM" id="SSF53098">
    <property type="entry name" value="Ribonuclease H-like"/>
    <property type="match status" value="1"/>
</dbReference>
<evidence type="ECO:0000256" key="2">
    <source>
        <dbReference type="ARBA" id="ARBA00022801"/>
    </source>
</evidence>
<dbReference type="PANTHER" id="PTHR11472">
    <property type="entry name" value="DNA REPAIR DEAD HELICASE RAD3/XP-D SUBFAMILY MEMBER"/>
    <property type="match status" value="1"/>
</dbReference>
<dbReference type="InterPro" id="IPR013520">
    <property type="entry name" value="Ribonucl_H"/>
</dbReference>
<name>A0A2T2WHM2_9FIRM</name>
<sequence length="925" mass="103887">MHASGRVPDTNGLNTRGTENKGGDGMGPYAVIDVETTGLDWRHDDIVQVAVYRFDGCEWSSFVNPERPVPLAVRQLSGFESIDFAKAPPLAEIKEELLNFIGDARWVGHNIQFDIKFLARHGITPGSDPLDTLAWSRLAFPLQNHYALSDWDTPWQSALHDARADVRATHALLERIHGQMSRFSAELKRDLTRFLGAEWSWWEISEDGGPGASALYHPAPDRFEPRALEQRTVPDTVIDRLGPDGAAQWNMDKFEVREGQLTMARAVDDALSARQILLVEAGTGTGKSLAYLIPAVMQSLNYGERTVVATYTVALQEQLWFKDLPQVQNNLPLSAALIKGRGRYLCLYKTAEVVQDSAVLGETRERRWALATLLSFIEATSIGDVEEFPLHDDMGQALWREIMADSHSCIGSHCPFAGPCFMRRARHGAESSHLVVVNHALLAAHLAQGGVLPAFSSLIVDEAHHFAEVLEKTLGFELDGEDWQRRYREAMMPGRGLLARLSPPPDMLGTLYALRDRYQQVDDMLRRFAERLVMLTAPGEYDRRSVRVTEEIAEALHESGDDTIQHQTADLLSQLVDLGQQLWEEAESGGLAETAIWLRFRQWQQDLAQMAMGLKAWGEISDERVSWWEVHTGRQGTPIVSWRWALVDIAPLVSEKLWSEVKSAVLTSATLSVDGKFDYIADMLGIPRSRRVDLTVPSPFAWDRQARLIVPSDSLELDTPRYWDNLAEVVLSAAIARQGRTLVLLTSHRAVQALADRVRHHLQDYHIRTIAQTIDGPARRLVSEFRQNPQAVLIGTMTFWEGVDIPGDDLQVVVMGRLPFRAPGDPLEEAKLDRIRLRGHSPFYRRTLPQAILRFEQGFGRLIRTKADRGVVIVCDPRLQPGRTRYGSAFLKALAAVPVQTIPKESLVTSLDDFWRTCEHAHTDQ</sequence>
<dbReference type="InterPro" id="IPR027417">
    <property type="entry name" value="P-loop_NTPase"/>
</dbReference>
<dbReference type="InterPro" id="IPR014013">
    <property type="entry name" value="Helic_SF1/SF2_ATP-bd_DinG/Rad3"/>
</dbReference>
<organism evidence="7 8">
    <name type="scientific">Sulfobacillus acidophilus</name>
    <dbReference type="NCBI Taxonomy" id="53633"/>
    <lineage>
        <taxon>Bacteria</taxon>
        <taxon>Bacillati</taxon>
        <taxon>Bacillota</taxon>
        <taxon>Clostridia</taxon>
        <taxon>Eubacteriales</taxon>
        <taxon>Clostridiales Family XVII. Incertae Sedis</taxon>
        <taxon>Sulfobacillus</taxon>
    </lineage>
</organism>
<dbReference type="PANTHER" id="PTHR11472:SF34">
    <property type="entry name" value="REGULATOR OF TELOMERE ELONGATION HELICASE 1"/>
    <property type="match status" value="1"/>
</dbReference>
<keyword evidence="3" id="KW-0067">ATP-binding</keyword>
<dbReference type="GO" id="GO:0003676">
    <property type="term" value="F:nucleic acid binding"/>
    <property type="evidence" value="ECO:0007669"/>
    <property type="project" value="InterPro"/>
</dbReference>
<evidence type="ECO:0000256" key="5">
    <source>
        <dbReference type="SAM" id="MobiDB-lite"/>
    </source>
</evidence>
<accession>A0A2T2WHM2</accession>
<dbReference type="GO" id="GO:0016818">
    <property type="term" value="F:hydrolase activity, acting on acid anhydrides, in phosphorus-containing anhydrides"/>
    <property type="evidence" value="ECO:0007669"/>
    <property type="project" value="InterPro"/>
</dbReference>
<protein>
    <submittedName>
        <fullName evidence="7">DNA polymerase III</fullName>
    </submittedName>
</protein>
<dbReference type="InterPro" id="IPR045028">
    <property type="entry name" value="DinG/Rad3-like"/>
</dbReference>
<reference evidence="7 8" key="1">
    <citation type="journal article" date="2014" name="BMC Genomics">
        <title>Comparison of environmental and isolate Sulfobacillus genomes reveals diverse carbon, sulfur, nitrogen, and hydrogen metabolisms.</title>
        <authorList>
            <person name="Justice N.B."/>
            <person name="Norman A."/>
            <person name="Brown C.T."/>
            <person name="Singh A."/>
            <person name="Thomas B.C."/>
            <person name="Banfield J.F."/>
        </authorList>
    </citation>
    <scope>NUCLEOTIDE SEQUENCE [LARGE SCALE GENOMIC DNA]</scope>
    <source>
        <strain evidence="7">AMDSBA3</strain>
    </source>
</reference>
<dbReference type="AlphaFoldDB" id="A0A2T2WHM2"/>
<dbReference type="InterPro" id="IPR006555">
    <property type="entry name" value="ATP-dep_Helicase_C"/>
</dbReference>
<dbReference type="GO" id="GO:0003678">
    <property type="term" value="F:DNA helicase activity"/>
    <property type="evidence" value="ECO:0007669"/>
    <property type="project" value="TreeGrafter"/>
</dbReference>
<dbReference type="SMART" id="SM00487">
    <property type="entry name" value="DEXDc"/>
    <property type="match status" value="1"/>
</dbReference>
<dbReference type="SMART" id="SM00491">
    <property type="entry name" value="HELICc2"/>
    <property type="match status" value="1"/>
</dbReference>
<dbReference type="SUPFAM" id="SSF52540">
    <property type="entry name" value="P-loop containing nucleoside triphosphate hydrolases"/>
    <property type="match status" value="1"/>
</dbReference>
<keyword evidence="1" id="KW-0547">Nucleotide-binding</keyword>
<evidence type="ECO:0000313" key="7">
    <source>
        <dbReference type="EMBL" id="PSR21734.1"/>
    </source>
</evidence>
<evidence type="ECO:0000259" key="6">
    <source>
        <dbReference type="PROSITE" id="PS51193"/>
    </source>
</evidence>
<proteinExistence type="inferred from homology"/>
<comment type="similarity">
    <text evidence="4">Belongs to the helicase family. DinG subfamily.</text>
</comment>
<evidence type="ECO:0000256" key="4">
    <source>
        <dbReference type="ARBA" id="ARBA00038058"/>
    </source>
</evidence>
<gene>
    <name evidence="7" type="ORF">C7B45_09635</name>
</gene>
<dbReference type="Gene3D" id="3.30.420.10">
    <property type="entry name" value="Ribonuclease H-like superfamily/Ribonuclease H"/>
    <property type="match status" value="1"/>
</dbReference>
<dbReference type="Proteomes" id="UP000241848">
    <property type="component" value="Unassembled WGS sequence"/>
</dbReference>
<dbReference type="SMART" id="SM00479">
    <property type="entry name" value="EXOIII"/>
    <property type="match status" value="1"/>
</dbReference>
<feature type="region of interest" description="Disordered" evidence="5">
    <location>
        <begin position="1"/>
        <end position="26"/>
    </location>
</feature>
<dbReference type="CDD" id="cd06127">
    <property type="entry name" value="DEDDh"/>
    <property type="match status" value="1"/>
</dbReference>
<dbReference type="Pfam" id="PF13307">
    <property type="entry name" value="Helicase_C_2"/>
    <property type="match status" value="1"/>
</dbReference>
<dbReference type="InterPro" id="IPR036397">
    <property type="entry name" value="RNaseH_sf"/>
</dbReference>
<dbReference type="PROSITE" id="PS51193">
    <property type="entry name" value="HELICASE_ATP_BIND_2"/>
    <property type="match status" value="1"/>
</dbReference>
<dbReference type="GO" id="GO:0006139">
    <property type="term" value="P:nucleobase-containing compound metabolic process"/>
    <property type="evidence" value="ECO:0007669"/>
    <property type="project" value="InterPro"/>
</dbReference>
<evidence type="ECO:0000256" key="1">
    <source>
        <dbReference type="ARBA" id="ARBA00022741"/>
    </source>
</evidence>
<comment type="caution">
    <text evidence="7">The sequence shown here is derived from an EMBL/GenBank/DDBJ whole genome shotgun (WGS) entry which is preliminary data.</text>
</comment>
<dbReference type="Gene3D" id="3.40.50.300">
    <property type="entry name" value="P-loop containing nucleotide triphosphate hydrolases"/>
    <property type="match status" value="2"/>
</dbReference>
<dbReference type="InterPro" id="IPR012337">
    <property type="entry name" value="RNaseH-like_sf"/>
</dbReference>
<dbReference type="GO" id="GO:0005524">
    <property type="term" value="F:ATP binding"/>
    <property type="evidence" value="ECO:0007669"/>
    <property type="project" value="UniProtKB-KW"/>
</dbReference>
<dbReference type="EMBL" id="PXYV01000028">
    <property type="protein sequence ID" value="PSR21734.1"/>
    <property type="molecule type" value="Genomic_DNA"/>
</dbReference>
<dbReference type="InterPro" id="IPR014001">
    <property type="entry name" value="Helicase_ATP-bd"/>
</dbReference>
<evidence type="ECO:0000313" key="8">
    <source>
        <dbReference type="Proteomes" id="UP000241848"/>
    </source>
</evidence>